<feature type="chain" id="PRO_5037064469" evidence="1">
    <location>
        <begin position="25"/>
        <end position="260"/>
    </location>
</feature>
<protein>
    <submittedName>
        <fullName evidence="2">Glutaminyl-peptide cyclotransferase</fullName>
    </submittedName>
</protein>
<gene>
    <name evidence="2" type="ORF">KCG34_01595</name>
</gene>
<proteinExistence type="predicted"/>
<dbReference type="EMBL" id="CP073078">
    <property type="protein sequence ID" value="QUD88610.1"/>
    <property type="molecule type" value="Genomic_DNA"/>
</dbReference>
<dbReference type="Gene3D" id="2.130.10.10">
    <property type="entry name" value="YVTN repeat-like/Quinoprotein amine dehydrogenase"/>
    <property type="match status" value="1"/>
</dbReference>
<dbReference type="Proteomes" id="UP000676409">
    <property type="component" value="Chromosome"/>
</dbReference>
<name>A0A975G021_9CAUL</name>
<organism evidence="2 3">
    <name type="scientific">Phenylobacterium montanum</name>
    <dbReference type="NCBI Taxonomy" id="2823693"/>
    <lineage>
        <taxon>Bacteria</taxon>
        <taxon>Pseudomonadati</taxon>
        <taxon>Pseudomonadota</taxon>
        <taxon>Alphaproteobacteria</taxon>
        <taxon>Caulobacterales</taxon>
        <taxon>Caulobacteraceae</taxon>
        <taxon>Phenylobacterium</taxon>
    </lineage>
</organism>
<evidence type="ECO:0000313" key="2">
    <source>
        <dbReference type="EMBL" id="QUD88610.1"/>
    </source>
</evidence>
<dbReference type="GO" id="GO:0016603">
    <property type="term" value="F:glutaminyl-peptide cyclotransferase activity"/>
    <property type="evidence" value="ECO:0007669"/>
    <property type="project" value="InterPro"/>
</dbReference>
<dbReference type="PANTHER" id="PTHR31270:SF1">
    <property type="entry name" value="GLUTAMINYL-PEPTIDE CYCLOTRANSFERASE"/>
    <property type="match status" value="1"/>
</dbReference>
<dbReference type="SUPFAM" id="SSF50969">
    <property type="entry name" value="YVTN repeat-like/Quinoprotein amine dehydrogenase"/>
    <property type="match status" value="1"/>
</dbReference>
<dbReference type="Pfam" id="PF05096">
    <property type="entry name" value="Glu_cyclase_2"/>
    <property type="match status" value="1"/>
</dbReference>
<evidence type="ECO:0000256" key="1">
    <source>
        <dbReference type="SAM" id="SignalP"/>
    </source>
</evidence>
<dbReference type="InterPro" id="IPR007788">
    <property type="entry name" value="QCT"/>
</dbReference>
<dbReference type="KEGG" id="caul:KCG34_01595"/>
<keyword evidence="3" id="KW-1185">Reference proteome</keyword>
<feature type="signal peptide" evidence="1">
    <location>
        <begin position="1"/>
        <end position="24"/>
    </location>
</feature>
<evidence type="ECO:0000313" key="3">
    <source>
        <dbReference type="Proteomes" id="UP000676409"/>
    </source>
</evidence>
<sequence length="260" mass="28617">MGLMKLAAAGVAISLAMAAQPAQAAQAPAYGFEVVHAYPHDPKAYTEGLLYLNGFLYESTGQYGTSYIRKVKLETGAVVRQVTLPPSLFGEGIVNFADQLISVTWKNGIGFRRDLKTFAVKQQFRYSGEGWGMTQDGKDIILSDGSPVLHVLDPKSLKEVRQIRVASGDQPIANLNELEWVDGEIYANVWQTNYIARIDPGTGQVKAWIDLSGLPETSEPHDPDNVLNGIAYDKTGHRLFVTGKRWPHLYEIKLKPKTAG</sequence>
<dbReference type="AlphaFoldDB" id="A0A975G021"/>
<reference evidence="2" key="1">
    <citation type="submission" date="2021-04" db="EMBL/GenBank/DDBJ databases">
        <title>The complete genome sequence of Caulobacter sp. S6.</title>
        <authorList>
            <person name="Tang Y."/>
            <person name="Ouyang W."/>
            <person name="Liu Q."/>
            <person name="Huang B."/>
            <person name="Guo Z."/>
            <person name="Lei P."/>
        </authorList>
    </citation>
    <scope>NUCLEOTIDE SEQUENCE</scope>
    <source>
        <strain evidence="2">S6</strain>
    </source>
</reference>
<dbReference type="InterPro" id="IPR015943">
    <property type="entry name" value="WD40/YVTN_repeat-like_dom_sf"/>
</dbReference>
<keyword evidence="1" id="KW-0732">Signal</keyword>
<accession>A0A975G021</accession>
<dbReference type="InterPro" id="IPR011044">
    <property type="entry name" value="Quino_amine_DH_bsu"/>
</dbReference>
<dbReference type="PANTHER" id="PTHR31270">
    <property type="entry name" value="GLUTAMINYL-PEPTIDE CYCLOTRANSFERASE"/>
    <property type="match status" value="1"/>
</dbReference>